<dbReference type="InterPro" id="IPR012340">
    <property type="entry name" value="NA-bd_OB-fold"/>
</dbReference>
<evidence type="ECO:0000313" key="6">
    <source>
        <dbReference type="WBParaSite" id="PDA_v2.g30539.t1"/>
    </source>
</evidence>
<organism evidence="5 6">
    <name type="scientific">Panagrolaimus davidi</name>
    <dbReference type="NCBI Taxonomy" id="227884"/>
    <lineage>
        <taxon>Eukaryota</taxon>
        <taxon>Metazoa</taxon>
        <taxon>Ecdysozoa</taxon>
        <taxon>Nematoda</taxon>
        <taxon>Chromadorea</taxon>
        <taxon>Rhabditida</taxon>
        <taxon>Tylenchina</taxon>
        <taxon>Panagrolaimomorpha</taxon>
        <taxon>Panagrolaimoidea</taxon>
        <taxon>Panagrolaimidae</taxon>
        <taxon>Panagrolaimus</taxon>
    </lineage>
</organism>
<evidence type="ECO:0000313" key="5">
    <source>
        <dbReference type="Proteomes" id="UP000887578"/>
    </source>
</evidence>
<sequence>MGEFVLPGEKLIPKNAIKPNELYKLCSRGIVMNNEEPHASLAGFFHEKNEKLWINTYAQKYFPQTGDKVVGVVVQKVGDFWKVDIGGIEKAEIDFTSFENATKRNRPDVRIGDLLYGNIKMSCVNELGKAKGQGILPRSGTIISLSCSYTRRLLQSSCKILHLIGKSFIIETTIGVNGRIWLNGALDDIKLVRSIIQRFERVIEEDIERVSSEMIAAARGEMPSVPADIEMKQEIKDEIKDEIEDDDPMNTI</sequence>
<evidence type="ECO:0000259" key="4">
    <source>
        <dbReference type="Pfam" id="PF15985"/>
    </source>
</evidence>
<dbReference type="GO" id="GO:0000177">
    <property type="term" value="C:cytoplasmic exosome (RNase complex)"/>
    <property type="evidence" value="ECO:0007669"/>
    <property type="project" value="TreeGrafter"/>
</dbReference>
<dbReference type="PANTHER" id="PTHR21321">
    <property type="entry name" value="PNAS-3 RELATED"/>
    <property type="match status" value="1"/>
</dbReference>
<dbReference type="GO" id="GO:0071051">
    <property type="term" value="P:poly(A)-dependent snoRNA 3'-end processing"/>
    <property type="evidence" value="ECO:0007669"/>
    <property type="project" value="TreeGrafter"/>
</dbReference>
<proteinExistence type="predicted"/>
<keyword evidence="5" id="KW-1185">Reference proteome</keyword>
<dbReference type="InterPro" id="IPR036612">
    <property type="entry name" value="KH_dom_type_1_sf"/>
</dbReference>
<protein>
    <submittedName>
        <fullName evidence="6">K Homology domain-containing protein</fullName>
    </submittedName>
</protein>
<dbReference type="GO" id="GO:0034475">
    <property type="term" value="P:U4 snRNA 3'-end processing"/>
    <property type="evidence" value="ECO:0007669"/>
    <property type="project" value="TreeGrafter"/>
</dbReference>
<evidence type="ECO:0000256" key="2">
    <source>
        <dbReference type="ARBA" id="ARBA00022835"/>
    </source>
</evidence>
<comment type="subcellular location">
    <subcellularLocation>
        <location evidence="1">Nucleus</location>
    </subcellularLocation>
</comment>
<dbReference type="GO" id="GO:0071035">
    <property type="term" value="P:nuclear polyadenylation-dependent rRNA catabolic process"/>
    <property type="evidence" value="ECO:0007669"/>
    <property type="project" value="TreeGrafter"/>
</dbReference>
<dbReference type="PANTHER" id="PTHR21321:SF1">
    <property type="entry name" value="EXOSOME COMPLEX COMPONENT RRP40"/>
    <property type="match status" value="1"/>
</dbReference>
<dbReference type="InterPro" id="IPR004088">
    <property type="entry name" value="KH_dom_type_1"/>
</dbReference>
<keyword evidence="2" id="KW-0271">Exosome</keyword>
<dbReference type="Pfam" id="PF15985">
    <property type="entry name" value="KH_6"/>
    <property type="match status" value="1"/>
</dbReference>
<evidence type="ECO:0000256" key="3">
    <source>
        <dbReference type="ARBA" id="ARBA00022884"/>
    </source>
</evidence>
<accession>A0A914QGJ5</accession>
<dbReference type="GO" id="GO:0071034">
    <property type="term" value="P:CUT catabolic process"/>
    <property type="evidence" value="ECO:0007669"/>
    <property type="project" value="TreeGrafter"/>
</dbReference>
<evidence type="ECO:0000256" key="1">
    <source>
        <dbReference type="ARBA" id="ARBA00004123"/>
    </source>
</evidence>
<dbReference type="GO" id="GO:0000176">
    <property type="term" value="C:nuclear exosome (RNase complex)"/>
    <property type="evidence" value="ECO:0007669"/>
    <property type="project" value="TreeGrafter"/>
</dbReference>
<dbReference type="WBParaSite" id="PDA_v2.g30539.t1">
    <property type="protein sequence ID" value="PDA_v2.g30539.t1"/>
    <property type="gene ID" value="PDA_v2.g30539"/>
</dbReference>
<dbReference type="Gene3D" id="2.40.50.140">
    <property type="entry name" value="Nucleic acid-binding proteins"/>
    <property type="match status" value="1"/>
</dbReference>
<dbReference type="SUPFAM" id="SSF54791">
    <property type="entry name" value="Eukaryotic type KH-domain (KH-domain type I)"/>
    <property type="match status" value="1"/>
</dbReference>
<dbReference type="GO" id="GO:0000467">
    <property type="term" value="P:exonucleolytic trimming to generate mature 3'-end of 5.8S rRNA from tricistronic rRNA transcript (SSU-rRNA, 5.8S rRNA, LSU-rRNA)"/>
    <property type="evidence" value="ECO:0007669"/>
    <property type="project" value="TreeGrafter"/>
</dbReference>
<dbReference type="Proteomes" id="UP000887578">
    <property type="component" value="Unplaced"/>
</dbReference>
<name>A0A914QGJ5_9BILA</name>
<dbReference type="Gene3D" id="3.30.1370.10">
    <property type="entry name" value="K Homology domain, type 1"/>
    <property type="match status" value="1"/>
</dbReference>
<dbReference type="GO" id="GO:0003723">
    <property type="term" value="F:RNA binding"/>
    <property type="evidence" value="ECO:0007669"/>
    <property type="project" value="UniProtKB-KW"/>
</dbReference>
<dbReference type="AlphaFoldDB" id="A0A914QGJ5"/>
<keyword evidence="3" id="KW-0694">RNA-binding</keyword>
<dbReference type="GO" id="GO:0071038">
    <property type="term" value="P:TRAMP-dependent tRNA surveillance pathway"/>
    <property type="evidence" value="ECO:0007669"/>
    <property type="project" value="TreeGrafter"/>
</dbReference>
<feature type="domain" description="K Homology" evidence="4">
    <location>
        <begin position="140"/>
        <end position="184"/>
    </location>
</feature>
<dbReference type="InterPro" id="IPR026699">
    <property type="entry name" value="Exosome_RNA_bind1/RRP40/RRP4"/>
</dbReference>
<reference evidence="6" key="1">
    <citation type="submission" date="2022-11" db="UniProtKB">
        <authorList>
            <consortium name="WormBaseParasite"/>
        </authorList>
    </citation>
    <scope>IDENTIFICATION</scope>
</reference>
<dbReference type="Pfam" id="PF21262">
    <property type="entry name" value="RRP40_S1"/>
    <property type="match status" value="1"/>
</dbReference>
<dbReference type="SUPFAM" id="SSF50249">
    <property type="entry name" value="Nucleic acid-binding proteins"/>
    <property type="match status" value="1"/>
</dbReference>